<dbReference type="SUPFAM" id="SSF54211">
    <property type="entry name" value="Ribosomal protein S5 domain 2-like"/>
    <property type="match status" value="1"/>
</dbReference>
<name>A0AAV5QS68_9ASCO</name>
<dbReference type="PANTHER" id="PTHR11953:SF2">
    <property type="entry name" value="EXOSOME COMPLEX COMPONENT MTR3"/>
    <property type="match status" value="1"/>
</dbReference>
<evidence type="ECO:0000256" key="9">
    <source>
        <dbReference type="SAM" id="MobiDB-lite"/>
    </source>
</evidence>
<keyword evidence="7" id="KW-0694">RNA-binding</keyword>
<keyword evidence="12" id="KW-1185">Reference proteome</keyword>
<keyword evidence="8" id="KW-0539">Nucleus</keyword>
<dbReference type="GO" id="GO:0003723">
    <property type="term" value="F:RNA binding"/>
    <property type="evidence" value="ECO:0007669"/>
    <property type="project" value="UniProtKB-KW"/>
</dbReference>
<dbReference type="InterPro" id="IPR020568">
    <property type="entry name" value="Ribosomal_Su5_D2-typ_SF"/>
</dbReference>
<comment type="caution">
    <text evidence="11">The sequence shown here is derived from an EMBL/GenBank/DDBJ whole genome shotgun (WGS) entry which is preliminary data.</text>
</comment>
<evidence type="ECO:0000313" key="11">
    <source>
        <dbReference type="EMBL" id="GMM37758.1"/>
    </source>
</evidence>
<dbReference type="PANTHER" id="PTHR11953">
    <property type="entry name" value="EXOSOME COMPLEX COMPONENT"/>
    <property type="match status" value="1"/>
</dbReference>
<dbReference type="EMBL" id="BTFZ01000012">
    <property type="protein sequence ID" value="GMM37758.1"/>
    <property type="molecule type" value="Genomic_DNA"/>
</dbReference>
<sequence>MSDRRRITGPESALPLVFAPTPNNQSTTKSPQEKTNSGIRNFFIKTGIVSNCNGSCFLEVDNTTIIVSVYGAKPIRGSSVTSASFSVMTKVSNNLEELSNFTSSDLSHSKEEKEEQKLAKEDEYVTTNQIGKTQLSLVEQKLSTYIQTAFLPSILLEKYPKSSIEVFINILTNDSHTNSSLLSLITWCANCTSLALVDSGIELKDMVSTGIAKLTDDQTVVIDPSYSNEGRKTVGGQEVRAVASYMSVTDTVVGLMIESEEGVNGEMIEKVIDGCNTMAREIRSNMNGFLVSTM</sequence>
<dbReference type="GO" id="GO:0071028">
    <property type="term" value="P:nuclear mRNA surveillance"/>
    <property type="evidence" value="ECO:0007669"/>
    <property type="project" value="TreeGrafter"/>
</dbReference>
<protein>
    <submittedName>
        <fullName evidence="11">Exosome non-catalytic core subunit</fullName>
    </submittedName>
</protein>
<comment type="similarity">
    <text evidence="3">Belongs to the RNase PH family.</text>
</comment>
<dbReference type="InterPro" id="IPR001247">
    <property type="entry name" value="ExoRNase_PH_dom1"/>
</dbReference>
<dbReference type="GO" id="GO:0000176">
    <property type="term" value="C:nuclear exosome (RNase complex)"/>
    <property type="evidence" value="ECO:0007669"/>
    <property type="project" value="UniProtKB-ARBA"/>
</dbReference>
<evidence type="ECO:0000256" key="3">
    <source>
        <dbReference type="ARBA" id="ARBA00006678"/>
    </source>
</evidence>
<dbReference type="GO" id="GO:0000467">
    <property type="term" value="P:exonucleolytic trimming to generate mature 3'-end of 5.8S rRNA from tricistronic rRNA transcript (SSU-rRNA, 5.8S rRNA, LSU-rRNA)"/>
    <property type="evidence" value="ECO:0007669"/>
    <property type="project" value="UniProtKB-ARBA"/>
</dbReference>
<dbReference type="InterPro" id="IPR050080">
    <property type="entry name" value="RNase_PH"/>
</dbReference>
<dbReference type="RefSeq" id="XP_064854754.1">
    <property type="nucleotide sequence ID" value="XM_064998682.1"/>
</dbReference>
<dbReference type="GO" id="GO:0071051">
    <property type="term" value="P:poly(A)-dependent snoRNA 3'-end processing"/>
    <property type="evidence" value="ECO:0007669"/>
    <property type="project" value="TreeGrafter"/>
</dbReference>
<proteinExistence type="inferred from homology"/>
<keyword evidence="6" id="KW-0271">Exosome</keyword>
<dbReference type="GO" id="GO:0016075">
    <property type="term" value="P:rRNA catabolic process"/>
    <property type="evidence" value="ECO:0007669"/>
    <property type="project" value="TreeGrafter"/>
</dbReference>
<dbReference type="GO" id="GO:0071038">
    <property type="term" value="P:TRAMP-dependent tRNA surveillance pathway"/>
    <property type="evidence" value="ECO:0007669"/>
    <property type="project" value="UniProtKB-ARBA"/>
</dbReference>
<dbReference type="Gene3D" id="3.30.230.70">
    <property type="entry name" value="GHMP Kinase, N-terminal domain"/>
    <property type="match status" value="1"/>
</dbReference>
<evidence type="ECO:0000256" key="1">
    <source>
        <dbReference type="ARBA" id="ARBA00004123"/>
    </source>
</evidence>
<dbReference type="GO" id="GO:0034475">
    <property type="term" value="P:U4 snRNA 3'-end processing"/>
    <property type="evidence" value="ECO:0007669"/>
    <property type="project" value="TreeGrafter"/>
</dbReference>
<accession>A0AAV5QS68</accession>
<dbReference type="Pfam" id="PF01138">
    <property type="entry name" value="RNase_PH"/>
    <property type="match status" value="1"/>
</dbReference>
<evidence type="ECO:0000256" key="2">
    <source>
        <dbReference type="ARBA" id="ARBA00004496"/>
    </source>
</evidence>
<evidence type="ECO:0000313" key="12">
    <source>
        <dbReference type="Proteomes" id="UP001360560"/>
    </source>
</evidence>
<organism evidence="11 12">
    <name type="scientific">Saccharomycopsis crataegensis</name>
    <dbReference type="NCBI Taxonomy" id="43959"/>
    <lineage>
        <taxon>Eukaryota</taxon>
        <taxon>Fungi</taxon>
        <taxon>Dikarya</taxon>
        <taxon>Ascomycota</taxon>
        <taxon>Saccharomycotina</taxon>
        <taxon>Saccharomycetes</taxon>
        <taxon>Saccharomycopsidaceae</taxon>
        <taxon>Saccharomycopsis</taxon>
    </lineage>
</organism>
<dbReference type="GO" id="GO:0005730">
    <property type="term" value="C:nucleolus"/>
    <property type="evidence" value="ECO:0007669"/>
    <property type="project" value="TreeGrafter"/>
</dbReference>
<evidence type="ECO:0000256" key="5">
    <source>
        <dbReference type="ARBA" id="ARBA00022552"/>
    </source>
</evidence>
<reference evidence="11 12" key="1">
    <citation type="journal article" date="2023" name="Elife">
        <title>Identification of key yeast species and microbe-microbe interactions impacting larval growth of Drosophila in the wild.</title>
        <authorList>
            <person name="Mure A."/>
            <person name="Sugiura Y."/>
            <person name="Maeda R."/>
            <person name="Honda K."/>
            <person name="Sakurai N."/>
            <person name="Takahashi Y."/>
            <person name="Watada M."/>
            <person name="Katoh T."/>
            <person name="Gotoh A."/>
            <person name="Gotoh Y."/>
            <person name="Taniguchi I."/>
            <person name="Nakamura K."/>
            <person name="Hayashi T."/>
            <person name="Katayama T."/>
            <person name="Uemura T."/>
            <person name="Hattori Y."/>
        </authorList>
    </citation>
    <scope>NUCLEOTIDE SEQUENCE [LARGE SCALE GENOMIC DNA]</scope>
    <source>
        <strain evidence="11 12">SC-9</strain>
    </source>
</reference>
<comment type="subcellular location">
    <subcellularLocation>
        <location evidence="2">Cytoplasm</location>
    </subcellularLocation>
    <subcellularLocation>
        <location evidence="1">Nucleus</location>
    </subcellularLocation>
</comment>
<dbReference type="Proteomes" id="UP001360560">
    <property type="component" value="Unassembled WGS sequence"/>
</dbReference>
<evidence type="ECO:0000259" key="10">
    <source>
        <dbReference type="Pfam" id="PF01138"/>
    </source>
</evidence>
<keyword evidence="5" id="KW-0698">rRNA processing</keyword>
<dbReference type="InterPro" id="IPR027408">
    <property type="entry name" value="PNPase/RNase_PH_dom_sf"/>
</dbReference>
<evidence type="ECO:0000256" key="4">
    <source>
        <dbReference type="ARBA" id="ARBA00022490"/>
    </source>
</evidence>
<gene>
    <name evidence="11" type="ORF">DASC09_050830</name>
</gene>
<dbReference type="GO" id="GO:0000177">
    <property type="term" value="C:cytoplasmic exosome (RNase complex)"/>
    <property type="evidence" value="ECO:0007669"/>
    <property type="project" value="TreeGrafter"/>
</dbReference>
<dbReference type="GeneID" id="90075733"/>
<dbReference type="AlphaFoldDB" id="A0AAV5QS68"/>
<feature type="domain" description="Exoribonuclease phosphorolytic" evidence="10">
    <location>
        <begin position="39"/>
        <end position="202"/>
    </location>
</feature>
<evidence type="ECO:0000256" key="6">
    <source>
        <dbReference type="ARBA" id="ARBA00022835"/>
    </source>
</evidence>
<evidence type="ECO:0000256" key="7">
    <source>
        <dbReference type="ARBA" id="ARBA00022884"/>
    </source>
</evidence>
<keyword evidence="4" id="KW-0963">Cytoplasm</keyword>
<evidence type="ECO:0000256" key="8">
    <source>
        <dbReference type="ARBA" id="ARBA00023242"/>
    </source>
</evidence>
<feature type="compositionally biased region" description="Polar residues" evidence="9">
    <location>
        <begin position="21"/>
        <end position="36"/>
    </location>
</feature>
<feature type="region of interest" description="Disordered" evidence="9">
    <location>
        <begin position="1"/>
        <end position="36"/>
    </location>
</feature>